<name>A0A7V0T5I2_UNCW3</name>
<evidence type="ECO:0000313" key="1">
    <source>
        <dbReference type="EMBL" id="HDQ99569.1"/>
    </source>
</evidence>
<proteinExistence type="predicted"/>
<dbReference type="EMBL" id="DSBX01000182">
    <property type="protein sequence ID" value="HDQ99569.1"/>
    <property type="molecule type" value="Genomic_DNA"/>
</dbReference>
<accession>A0A7V0T5I2</accession>
<reference evidence="1" key="1">
    <citation type="journal article" date="2020" name="mSystems">
        <title>Genome- and Community-Level Interaction Insights into Carbon Utilization and Element Cycling Functions of Hydrothermarchaeota in Hydrothermal Sediment.</title>
        <authorList>
            <person name="Zhou Z."/>
            <person name="Liu Y."/>
            <person name="Xu W."/>
            <person name="Pan J."/>
            <person name="Luo Z.H."/>
            <person name="Li M."/>
        </authorList>
    </citation>
    <scope>NUCLEOTIDE SEQUENCE [LARGE SCALE GENOMIC DNA]</scope>
    <source>
        <strain evidence="1">SpSt-1182</strain>
    </source>
</reference>
<organism evidence="1">
    <name type="scientific">candidate division WOR-3 bacterium</name>
    <dbReference type="NCBI Taxonomy" id="2052148"/>
    <lineage>
        <taxon>Bacteria</taxon>
        <taxon>Bacteria division WOR-3</taxon>
    </lineage>
</organism>
<evidence type="ECO:0008006" key="2">
    <source>
        <dbReference type="Google" id="ProtNLM"/>
    </source>
</evidence>
<dbReference type="InterPro" id="IPR011250">
    <property type="entry name" value="OMP/PagP_B-barrel"/>
</dbReference>
<dbReference type="Proteomes" id="UP000885672">
    <property type="component" value="Unassembled WGS sequence"/>
</dbReference>
<dbReference type="SUPFAM" id="SSF56925">
    <property type="entry name" value="OMPA-like"/>
    <property type="match status" value="1"/>
</dbReference>
<sequence length="205" mass="22517">MTTLLAIALLSALSSGTERGFWIGASGVSNFGGPTCTYYYYEQNREVPSDSIVIQLGDGYRAAAVVAGYAPADWVRFQMTLSELRLEWTGSVSLALAPGLGLSAQFEPPVAWRVRPYVWAGGTWTTRLYTVRPPDVYVIDPIMTFGIGPGVTVRITPRLSAFGETDLWGISEYTAVDTRFKRVTGWETGWLGIGRLQAGVRYYLP</sequence>
<protein>
    <recommendedName>
        <fullName evidence="2">Outer membrane protein beta-barrel domain-containing protein</fullName>
    </recommendedName>
</protein>
<gene>
    <name evidence="1" type="ORF">ENN51_04705</name>
</gene>
<dbReference type="AlphaFoldDB" id="A0A7V0T5I2"/>
<comment type="caution">
    <text evidence="1">The sequence shown here is derived from an EMBL/GenBank/DDBJ whole genome shotgun (WGS) entry which is preliminary data.</text>
</comment>